<evidence type="ECO:0000313" key="4">
    <source>
        <dbReference type="EMBL" id="NMP20806.1"/>
    </source>
</evidence>
<feature type="region of interest" description="Disordered" evidence="1">
    <location>
        <begin position="78"/>
        <end position="126"/>
    </location>
</feature>
<dbReference type="GO" id="GO:0003677">
    <property type="term" value="F:DNA binding"/>
    <property type="evidence" value="ECO:0007669"/>
    <property type="project" value="InterPro"/>
</dbReference>
<feature type="region of interest" description="Disordered" evidence="1">
    <location>
        <begin position="157"/>
        <end position="205"/>
    </location>
</feature>
<dbReference type="PANTHER" id="PTHR34475">
    <property type="match status" value="1"/>
</dbReference>
<dbReference type="InterPro" id="IPR010982">
    <property type="entry name" value="Lambda_DNA-bd_dom_sf"/>
</dbReference>
<dbReference type="Gene3D" id="1.10.260.40">
    <property type="entry name" value="lambda repressor-like DNA-binding domains"/>
    <property type="match status" value="1"/>
</dbReference>
<dbReference type="InterPro" id="IPR025194">
    <property type="entry name" value="RodZ-like_C"/>
</dbReference>
<evidence type="ECO:0000256" key="1">
    <source>
        <dbReference type="SAM" id="MobiDB-lite"/>
    </source>
</evidence>
<dbReference type="AlphaFoldDB" id="A0A7Y0Q1G5"/>
<sequence length="308" mass="33357">MTIGEYLARSRQARDLTVKEISQDLHIREEYLEALEQDNWDKLPGEVYGQGFLRSYAKYLDLDAEQLVQYRKRLHEKLAQASGTEEPPRRQDPLPSRRRTRVASPPSSPQRVGRSRPEVSSGPMESGRTVAGVALVLVLLFVAGFFLMNRHGGHPVAVTGHAATGSKTPARGKGKTRGKTKTPAKSNAGGTKKQHPHAKTSSTAPQPVVQMTAHNVAQGTASYQVSASPVTVSLSFQGKTWVEVWQNGATQNPYGTIYYAGQTLSVTGSSSVAVKLGTRAVLVKVDNQSVPLPDAPTYPVTLTFSHSS</sequence>
<keyword evidence="2" id="KW-1133">Transmembrane helix</keyword>
<keyword evidence="5" id="KW-1185">Reference proteome</keyword>
<dbReference type="PANTHER" id="PTHR34475:SF1">
    <property type="entry name" value="CYTOSKELETON PROTEIN RODZ"/>
    <property type="match status" value="1"/>
</dbReference>
<dbReference type="Pfam" id="PF13464">
    <property type="entry name" value="RodZ_C"/>
    <property type="match status" value="1"/>
</dbReference>
<dbReference type="Pfam" id="PF13413">
    <property type="entry name" value="HTH_25"/>
    <property type="match status" value="1"/>
</dbReference>
<evidence type="ECO:0000259" key="3">
    <source>
        <dbReference type="Pfam" id="PF13464"/>
    </source>
</evidence>
<reference evidence="4 5" key="1">
    <citation type="submission" date="2020-04" db="EMBL/GenBank/DDBJ databases">
        <authorList>
            <person name="Zhang R."/>
            <person name="Schippers A."/>
        </authorList>
    </citation>
    <scope>NUCLEOTIDE SEQUENCE [LARGE SCALE GENOMIC DNA]</scope>
    <source>
        <strain evidence="4 5">DSM 109850</strain>
    </source>
</reference>
<evidence type="ECO:0000313" key="5">
    <source>
        <dbReference type="Proteomes" id="UP000533476"/>
    </source>
</evidence>
<dbReference type="EMBL" id="JABBVZ010000001">
    <property type="protein sequence ID" value="NMP20806.1"/>
    <property type="molecule type" value="Genomic_DNA"/>
</dbReference>
<feature type="transmembrane region" description="Helical" evidence="2">
    <location>
        <begin position="130"/>
        <end position="148"/>
    </location>
</feature>
<name>A0A7Y0Q1G5_9FIRM</name>
<dbReference type="InterPro" id="IPR050400">
    <property type="entry name" value="Bact_Cytoskel_RodZ"/>
</dbReference>
<evidence type="ECO:0000256" key="2">
    <source>
        <dbReference type="SAM" id="Phobius"/>
    </source>
</evidence>
<gene>
    <name evidence="4" type="ORF">HIJ39_00325</name>
</gene>
<keyword evidence="2" id="KW-0472">Membrane</keyword>
<feature type="compositionally biased region" description="Basic residues" evidence="1">
    <location>
        <begin position="170"/>
        <end position="182"/>
    </location>
</feature>
<organism evidence="4 5">
    <name type="scientific">Sulfobacillus harzensis</name>
    <dbReference type="NCBI Taxonomy" id="2729629"/>
    <lineage>
        <taxon>Bacteria</taxon>
        <taxon>Bacillati</taxon>
        <taxon>Bacillota</taxon>
        <taxon>Clostridia</taxon>
        <taxon>Eubacteriales</taxon>
        <taxon>Clostridiales Family XVII. Incertae Sedis</taxon>
        <taxon>Sulfobacillus</taxon>
    </lineage>
</organism>
<feature type="domain" description="Cytoskeleton protein RodZ-like C-terminal" evidence="3">
    <location>
        <begin position="234"/>
        <end position="294"/>
    </location>
</feature>
<dbReference type="Proteomes" id="UP000533476">
    <property type="component" value="Unassembled WGS sequence"/>
</dbReference>
<keyword evidence="2" id="KW-0812">Transmembrane</keyword>
<proteinExistence type="predicted"/>
<accession>A0A7Y0Q1G5</accession>
<protein>
    <submittedName>
        <fullName evidence="4">Helix-turn-helix domain-containing protein</fullName>
    </submittedName>
</protein>
<comment type="caution">
    <text evidence="4">The sequence shown here is derived from an EMBL/GenBank/DDBJ whole genome shotgun (WGS) entry which is preliminary data.</text>
</comment>